<comment type="similarity">
    <text evidence="9">Belongs to the binding-protein-dependent transport system permease family.</text>
</comment>
<evidence type="ECO:0000256" key="3">
    <source>
        <dbReference type="ARBA" id="ARBA00022475"/>
    </source>
</evidence>
<dbReference type="PANTHER" id="PTHR43386">
    <property type="entry name" value="OLIGOPEPTIDE TRANSPORT SYSTEM PERMEASE PROTEIN APPC"/>
    <property type="match status" value="1"/>
</dbReference>
<dbReference type="Pfam" id="PF00528">
    <property type="entry name" value="BPD_transp_1"/>
    <property type="match status" value="1"/>
</dbReference>
<dbReference type="SUPFAM" id="SSF161098">
    <property type="entry name" value="MetI-like"/>
    <property type="match status" value="1"/>
</dbReference>
<feature type="domain" description="ABC transmembrane type-1" evidence="10">
    <location>
        <begin position="9"/>
        <end position="197"/>
    </location>
</feature>
<dbReference type="GO" id="GO:0055085">
    <property type="term" value="P:transmembrane transport"/>
    <property type="evidence" value="ECO:0007669"/>
    <property type="project" value="InterPro"/>
</dbReference>
<geneLocation type="plasmid" evidence="11">
    <name>unnamed4</name>
</geneLocation>
<feature type="transmembrane region" description="Helical" evidence="9">
    <location>
        <begin position="58"/>
        <end position="83"/>
    </location>
</feature>
<feature type="transmembrane region" description="Helical" evidence="9">
    <location>
        <begin position="130"/>
        <end position="154"/>
    </location>
</feature>
<feature type="transmembrane region" description="Helical" evidence="9">
    <location>
        <begin position="12"/>
        <end position="37"/>
    </location>
</feature>
<reference evidence="11" key="1">
    <citation type="submission" date="2016-07" db="EMBL/GenBank/DDBJ databases">
        <title>Microvirga ossetica sp. nov. a new species of rhizobia isolated from root nodules of the legume species Vicia alpestris Steven originated from North Ossetia region in the Caucasus.</title>
        <authorList>
            <person name="Safronova V.I."/>
            <person name="Kuznetsova I.G."/>
            <person name="Sazanova A.L."/>
            <person name="Belimov A."/>
            <person name="Andronov E."/>
            <person name="Osledkin Y.S."/>
            <person name="Onishchuk O.P."/>
            <person name="Kurchak O.N."/>
            <person name="Shaposhnikov A.I."/>
            <person name="Willems A."/>
            <person name="Tikhonovich I.A."/>
        </authorList>
    </citation>
    <scope>NUCLEOTIDE SEQUENCE [LARGE SCALE GENOMIC DNA]</scope>
    <source>
        <strain evidence="11">V5/3M</strain>
        <plasmid evidence="11">unnamed4</plasmid>
    </source>
</reference>
<dbReference type="GO" id="GO:0005886">
    <property type="term" value="C:plasma membrane"/>
    <property type="evidence" value="ECO:0007669"/>
    <property type="project" value="UniProtKB-SubCell"/>
</dbReference>
<name>A0A1B2EYU4_9HYPH</name>
<proteinExistence type="inferred from homology"/>
<dbReference type="InterPro" id="IPR035906">
    <property type="entry name" value="MetI-like_sf"/>
</dbReference>
<dbReference type="GO" id="GO:0015031">
    <property type="term" value="P:protein transport"/>
    <property type="evidence" value="ECO:0007669"/>
    <property type="project" value="UniProtKB-KW"/>
</dbReference>
<evidence type="ECO:0000259" key="10">
    <source>
        <dbReference type="PROSITE" id="PS50928"/>
    </source>
</evidence>
<dbReference type="EMBL" id="CP016620">
    <property type="protein sequence ID" value="ANY85102.1"/>
    <property type="molecule type" value="Genomic_DNA"/>
</dbReference>
<dbReference type="InterPro" id="IPR000515">
    <property type="entry name" value="MetI-like"/>
</dbReference>
<protein>
    <recommendedName>
        <fullName evidence="10">ABC transmembrane type-1 domain-containing protein</fullName>
    </recommendedName>
</protein>
<dbReference type="GO" id="GO:0015833">
    <property type="term" value="P:peptide transport"/>
    <property type="evidence" value="ECO:0007669"/>
    <property type="project" value="UniProtKB-KW"/>
</dbReference>
<evidence type="ECO:0000256" key="1">
    <source>
        <dbReference type="ARBA" id="ARBA00004651"/>
    </source>
</evidence>
<dbReference type="AlphaFoldDB" id="A0A1B2EYU4"/>
<dbReference type="PANTHER" id="PTHR43386:SF1">
    <property type="entry name" value="D,D-DIPEPTIDE TRANSPORT SYSTEM PERMEASE PROTEIN DDPC-RELATED"/>
    <property type="match status" value="1"/>
</dbReference>
<keyword evidence="4 9" id="KW-0812">Transmembrane</keyword>
<keyword evidence="3" id="KW-1003">Cell membrane</keyword>
<dbReference type="OrthoDB" id="9766870at2"/>
<dbReference type="KEGG" id="moc:BB934_43665"/>
<sequence length="211" mass="22401">MVVGLLYGARVSLTVGLVATFGAVLFGVIIGAVAGYARGWVDDCLMRFTEIFQTIPTFIFVIVLIVILQPSLATMIGAIAIASWPPVARLVRGEFLTLSGREFVASCRLIGLSPVRIIFMEILPNCLPSIIVIGSVMVATAVLTEAGLAFLGLGDPNVMSWGAMVAVGRPVIRSAAYLSILPGLCILSVVMAINFVSEAFNDSMNPRLRAK</sequence>
<keyword evidence="8 9" id="KW-0472">Membrane</keyword>
<evidence type="ECO:0000256" key="9">
    <source>
        <dbReference type="RuleBase" id="RU363032"/>
    </source>
</evidence>
<dbReference type="InterPro" id="IPR050366">
    <property type="entry name" value="BP-dependent_transpt_permease"/>
</dbReference>
<comment type="subcellular location">
    <subcellularLocation>
        <location evidence="1 9">Cell membrane</location>
        <topology evidence="1 9">Multi-pass membrane protein</topology>
    </subcellularLocation>
</comment>
<organism evidence="11">
    <name type="scientific">Microvirga ossetica</name>
    <dbReference type="NCBI Taxonomy" id="1882682"/>
    <lineage>
        <taxon>Bacteria</taxon>
        <taxon>Pseudomonadati</taxon>
        <taxon>Pseudomonadota</taxon>
        <taxon>Alphaproteobacteria</taxon>
        <taxon>Hyphomicrobiales</taxon>
        <taxon>Methylobacteriaceae</taxon>
        <taxon>Microvirga</taxon>
    </lineage>
</organism>
<evidence type="ECO:0000256" key="2">
    <source>
        <dbReference type="ARBA" id="ARBA00022448"/>
    </source>
</evidence>
<dbReference type="PROSITE" id="PS50928">
    <property type="entry name" value="ABC_TM1"/>
    <property type="match status" value="1"/>
</dbReference>
<keyword evidence="5" id="KW-0571">Peptide transport</keyword>
<keyword evidence="11" id="KW-0614">Plasmid</keyword>
<dbReference type="RefSeq" id="WP_157934713.1">
    <property type="nucleotide sequence ID" value="NZ_CP016620.1"/>
</dbReference>
<evidence type="ECO:0000256" key="5">
    <source>
        <dbReference type="ARBA" id="ARBA00022856"/>
    </source>
</evidence>
<keyword evidence="6" id="KW-0653">Protein transport</keyword>
<dbReference type="Gene3D" id="1.10.3720.10">
    <property type="entry name" value="MetI-like"/>
    <property type="match status" value="1"/>
</dbReference>
<evidence type="ECO:0000313" key="11">
    <source>
        <dbReference type="EMBL" id="ANY85102.1"/>
    </source>
</evidence>
<dbReference type="CDD" id="cd06261">
    <property type="entry name" value="TM_PBP2"/>
    <property type="match status" value="1"/>
</dbReference>
<evidence type="ECO:0000256" key="4">
    <source>
        <dbReference type="ARBA" id="ARBA00022692"/>
    </source>
</evidence>
<keyword evidence="7 9" id="KW-1133">Transmembrane helix</keyword>
<accession>A0A1B2EYU4</accession>
<feature type="transmembrane region" description="Helical" evidence="9">
    <location>
        <begin position="174"/>
        <end position="197"/>
    </location>
</feature>
<evidence type="ECO:0000256" key="7">
    <source>
        <dbReference type="ARBA" id="ARBA00022989"/>
    </source>
</evidence>
<gene>
    <name evidence="11" type="ORF">BB934_43665</name>
</gene>
<evidence type="ECO:0000256" key="6">
    <source>
        <dbReference type="ARBA" id="ARBA00022927"/>
    </source>
</evidence>
<evidence type="ECO:0000256" key="8">
    <source>
        <dbReference type="ARBA" id="ARBA00023136"/>
    </source>
</evidence>
<keyword evidence="2 9" id="KW-0813">Transport</keyword>